<accession>A0A9N9TR98</accession>
<evidence type="ECO:0000313" key="5">
    <source>
        <dbReference type="Proteomes" id="UP001153712"/>
    </source>
</evidence>
<dbReference type="Pfam" id="PF13499">
    <property type="entry name" value="EF-hand_7"/>
    <property type="match status" value="1"/>
</dbReference>
<keyword evidence="2" id="KW-1133">Transmembrane helix</keyword>
<sequence length="301" mass="35026">ACWFARFLERSFLSRSEIYLYVLFAKLHAFCVLVYVLVTQFKHISIHNITMSGFKFGLLNICKQSALLVGNSKNMALLAPAAITNFSRDIATRNYSRKQTHAERKYSSSSESDSDLQWIGHRGESEFWRRKIRTFHSIIDLNNDGVISFEDFKLISDRFINLGHLKVEQIQKFQSTLKELWEKQFGEISPYNLVSVEKYLENMHHVLNDKSLVRKAHSFLPYLFKAVDKDRSGEITVEEFKLFFKVLGLNSDDAILAFRAIDSNGDGKISQKEFVKHGRDFFLTEDEEKISKFFWGPLVEH</sequence>
<keyword evidence="2" id="KW-0472">Membrane</keyword>
<protein>
    <recommendedName>
        <fullName evidence="3">EF-hand domain-containing protein</fullName>
    </recommendedName>
</protein>
<keyword evidence="1" id="KW-0106">Calcium</keyword>
<feature type="domain" description="EF-hand" evidence="3">
    <location>
        <begin position="253"/>
        <end position="281"/>
    </location>
</feature>
<dbReference type="OrthoDB" id="427950at2759"/>
<dbReference type="InterPro" id="IPR002048">
    <property type="entry name" value="EF_hand_dom"/>
</dbReference>
<keyword evidence="2" id="KW-0812">Transmembrane</keyword>
<feature type="domain" description="EF-hand" evidence="3">
    <location>
        <begin position="131"/>
        <end position="159"/>
    </location>
</feature>
<evidence type="ECO:0000256" key="2">
    <source>
        <dbReference type="SAM" id="Phobius"/>
    </source>
</evidence>
<keyword evidence="5" id="KW-1185">Reference proteome</keyword>
<dbReference type="AlphaFoldDB" id="A0A9N9TR98"/>
<name>A0A9N9TR98_PHYSR</name>
<feature type="transmembrane region" description="Helical" evidence="2">
    <location>
        <begin position="18"/>
        <end position="38"/>
    </location>
</feature>
<dbReference type="SUPFAM" id="SSF47473">
    <property type="entry name" value="EF-hand"/>
    <property type="match status" value="1"/>
</dbReference>
<dbReference type="InterPro" id="IPR018247">
    <property type="entry name" value="EF_Hand_1_Ca_BS"/>
</dbReference>
<dbReference type="PROSITE" id="PS00018">
    <property type="entry name" value="EF_HAND_1"/>
    <property type="match status" value="3"/>
</dbReference>
<feature type="non-terminal residue" evidence="4">
    <location>
        <position position="1"/>
    </location>
</feature>
<dbReference type="CDD" id="cd00051">
    <property type="entry name" value="EFh"/>
    <property type="match status" value="1"/>
</dbReference>
<evidence type="ECO:0000259" key="3">
    <source>
        <dbReference type="SMART" id="SM00054"/>
    </source>
</evidence>
<proteinExistence type="predicted"/>
<dbReference type="SMART" id="SM00054">
    <property type="entry name" value="EFh"/>
    <property type="match status" value="3"/>
</dbReference>
<feature type="domain" description="EF-hand" evidence="3">
    <location>
        <begin position="219"/>
        <end position="247"/>
    </location>
</feature>
<evidence type="ECO:0000256" key="1">
    <source>
        <dbReference type="ARBA" id="ARBA00022837"/>
    </source>
</evidence>
<organism evidence="4 5">
    <name type="scientific">Phyllotreta striolata</name>
    <name type="common">Striped flea beetle</name>
    <name type="synonym">Crioceris striolata</name>
    <dbReference type="NCBI Taxonomy" id="444603"/>
    <lineage>
        <taxon>Eukaryota</taxon>
        <taxon>Metazoa</taxon>
        <taxon>Ecdysozoa</taxon>
        <taxon>Arthropoda</taxon>
        <taxon>Hexapoda</taxon>
        <taxon>Insecta</taxon>
        <taxon>Pterygota</taxon>
        <taxon>Neoptera</taxon>
        <taxon>Endopterygota</taxon>
        <taxon>Coleoptera</taxon>
        <taxon>Polyphaga</taxon>
        <taxon>Cucujiformia</taxon>
        <taxon>Chrysomeloidea</taxon>
        <taxon>Chrysomelidae</taxon>
        <taxon>Galerucinae</taxon>
        <taxon>Alticini</taxon>
        <taxon>Phyllotreta</taxon>
    </lineage>
</organism>
<dbReference type="InterPro" id="IPR011992">
    <property type="entry name" value="EF-hand-dom_pair"/>
</dbReference>
<dbReference type="Pfam" id="PF13202">
    <property type="entry name" value="EF-hand_5"/>
    <property type="match status" value="1"/>
</dbReference>
<dbReference type="EMBL" id="OU900095">
    <property type="protein sequence ID" value="CAG9858913.1"/>
    <property type="molecule type" value="Genomic_DNA"/>
</dbReference>
<reference evidence="4" key="1">
    <citation type="submission" date="2022-01" db="EMBL/GenBank/DDBJ databases">
        <authorList>
            <person name="King R."/>
        </authorList>
    </citation>
    <scope>NUCLEOTIDE SEQUENCE</scope>
</reference>
<dbReference type="Gene3D" id="1.10.238.10">
    <property type="entry name" value="EF-hand"/>
    <property type="match status" value="1"/>
</dbReference>
<gene>
    <name evidence="4" type="ORF">PHYEVI_LOCUS5300</name>
</gene>
<dbReference type="GO" id="GO:0005509">
    <property type="term" value="F:calcium ion binding"/>
    <property type="evidence" value="ECO:0007669"/>
    <property type="project" value="InterPro"/>
</dbReference>
<dbReference type="Proteomes" id="UP001153712">
    <property type="component" value="Chromosome 2"/>
</dbReference>
<evidence type="ECO:0000313" key="4">
    <source>
        <dbReference type="EMBL" id="CAG9858913.1"/>
    </source>
</evidence>